<organism evidence="1 2">
    <name type="scientific">Paenibacillus thalictri</name>
    <dbReference type="NCBI Taxonomy" id="2527873"/>
    <lineage>
        <taxon>Bacteria</taxon>
        <taxon>Bacillati</taxon>
        <taxon>Bacillota</taxon>
        <taxon>Bacilli</taxon>
        <taxon>Bacillales</taxon>
        <taxon>Paenibacillaceae</taxon>
        <taxon>Paenibacillus</taxon>
    </lineage>
</organism>
<evidence type="ECO:0000313" key="2">
    <source>
        <dbReference type="Proteomes" id="UP000293142"/>
    </source>
</evidence>
<gene>
    <name evidence="1" type="ORF">EYB31_37810</name>
</gene>
<evidence type="ECO:0000313" key="1">
    <source>
        <dbReference type="EMBL" id="TBL68571.1"/>
    </source>
</evidence>
<keyword evidence="2" id="KW-1185">Reference proteome</keyword>
<name>A0A4Q9DGV8_9BACL</name>
<dbReference type="AlphaFoldDB" id="A0A4Q9DGV8"/>
<dbReference type="RefSeq" id="WP_131018820.1">
    <property type="nucleotide sequence ID" value="NZ_SIRE01000044.1"/>
</dbReference>
<sequence>MTYPHYPHTGHHHLMQETLAAVEPWVRHGMWEAQKFGTEHALREAAAITYLIGRGYPPQQAHQIVESWWHHH</sequence>
<proteinExistence type="predicted"/>
<comment type="caution">
    <text evidence="1">The sequence shown here is derived from an EMBL/GenBank/DDBJ whole genome shotgun (WGS) entry which is preliminary data.</text>
</comment>
<dbReference type="EMBL" id="SIRE01000044">
    <property type="protein sequence ID" value="TBL68571.1"/>
    <property type="molecule type" value="Genomic_DNA"/>
</dbReference>
<accession>A0A4Q9DGV8</accession>
<reference evidence="1 2" key="1">
    <citation type="submission" date="2019-02" db="EMBL/GenBank/DDBJ databases">
        <title>Paenibacillus sp. nov., isolated from surface-sterilized tissue of Thalictrum simplex L.</title>
        <authorList>
            <person name="Tuo L."/>
        </authorList>
    </citation>
    <scope>NUCLEOTIDE SEQUENCE [LARGE SCALE GENOMIC DNA]</scope>
    <source>
        <strain evidence="1 2">N2SHLJ1</strain>
    </source>
</reference>
<dbReference type="Proteomes" id="UP000293142">
    <property type="component" value="Unassembled WGS sequence"/>
</dbReference>
<protein>
    <submittedName>
        <fullName evidence="1">Uncharacterized protein</fullName>
    </submittedName>
</protein>
<dbReference type="OrthoDB" id="2875117at2"/>